<protein>
    <submittedName>
        <fullName evidence="1">Uncharacterized protein</fullName>
    </submittedName>
</protein>
<gene>
    <name evidence="1" type="ORF">OK345_02065</name>
</gene>
<evidence type="ECO:0000313" key="1">
    <source>
        <dbReference type="EMBL" id="MCW4471292.1"/>
    </source>
</evidence>
<dbReference type="Proteomes" id="UP001209922">
    <property type="component" value="Unassembled WGS sequence"/>
</dbReference>
<organism evidence="1 2">
    <name type="scientific">Xanthomonas chitinilytica</name>
    <dbReference type="NCBI Taxonomy" id="2989819"/>
    <lineage>
        <taxon>Bacteria</taxon>
        <taxon>Pseudomonadati</taxon>
        <taxon>Pseudomonadota</taxon>
        <taxon>Gammaproteobacteria</taxon>
        <taxon>Lysobacterales</taxon>
        <taxon>Lysobacteraceae</taxon>
        <taxon>Xanthomonas</taxon>
    </lineage>
</organism>
<accession>A0ABT3JS33</accession>
<keyword evidence="2" id="KW-1185">Reference proteome</keyword>
<dbReference type="RefSeq" id="WP_265126228.1">
    <property type="nucleotide sequence ID" value="NZ_JAPCHY010000001.1"/>
</dbReference>
<dbReference type="EMBL" id="JAPCHY010000001">
    <property type="protein sequence ID" value="MCW4471292.1"/>
    <property type="molecule type" value="Genomic_DNA"/>
</dbReference>
<name>A0ABT3JS33_9XANT</name>
<comment type="caution">
    <text evidence="1">The sequence shown here is derived from an EMBL/GenBank/DDBJ whole genome shotgun (WGS) entry which is preliminary data.</text>
</comment>
<evidence type="ECO:0000313" key="2">
    <source>
        <dbReference type="Proteomes" id="UP001209922"/>
    </source>
</evidence>
<proteinExistence type="predicted"/>
<reference evidence="1 2" key="1">
    <citation type="submission" date="2022-10" db="EMBL/GenBank/DDBJ databases">
        <title>Xanthomonas sp. H13-6.</title>
        <authorList>
            <person name="Liu X."/>
            <person name="Deng Z."/>
            <person name="Jiang Y."/>
            <person name="Yu T."/>
            <person name="Ai J."/>
        </authorList>
    </citation>
    <scope>NUCLEOTIDE SEQUENCE [LARGE SCALE GENOMIC DNA]</scope>
    <source>
        <strain evidence="1 2">H13-6</strain>
    </source>
</reference>
<sequence length="361" mass="38725">MHNWNEQFTQLLRGSLPAHWGNWALSPDIAPGAVGILDPASGEFRLVNRKLDGLGETDILRTPLSSDWNMMTSSVSRKESSISLDGSATDPETGVKITAGVQVEWKMAKAGDMVSQCALDATVTLNAIDRLLGSRMEWLESQASAASMSSDRGISQGFGVITSVLYARSGLNLASLSDDNSFSISGSASGIHKMLGEAKGSGSFVSTNATKSTDKHLWPSESNTLPASPVPIAFSFASFDGRLLLPRWITRIGSYQLVLRNNHGGTYIVKAELNYDCGKGHQKRTASVSGGLTTAFGDIPLDASNIDLKLEFVCVGPNQHQSFHWNNPRGEWINGVRHIDIHGVWPGPTSAVDAEASIKLS</sequence>